<name>A0ABR3I728_LOXSC</name>
<feature type="region of interest" description="Disordered" evidence="1">
    <location>
        <begin position="21"/>
        <end position="44"/>
    </location>
</feature>
<dbReference type="Proteomes" id="UP001549920">
    <property type="component" value="Unassembled WGS sequence"/>
</dbReference>
<feature type="signal peptide" evidence="2">
    <location>
        <begin position="1"/>
        <end position="22"/>
    </location>
</feature>
<feature type="region of interest" description="Disordered" evidence="1">
    <location>
        <begin position="93"/>
        <end position="119"/>
    </location>
</feature>
<dbReference type="PANTHER" id="PTHR47771">
    <property type="entry name" value="LD27203P-RELATED"/>
    <property type="match status" value="1"/>
</dbReference>
<organism evidence="3 4">
    <name type="scientific">Loxostege sticticalis</name>
    <name type="common">Beet webworm moth</name>
    <dbReference type="NCBI Taxonomy" id="481309"/>
    <lineage>
        <taxon>Eukaryota</taxon>
        <taxon>Metazoa</taxon>
        <taxon>Ecdysozoa</taxon>
        <taxon>Arthropoda</taxon>
        <taxon>Hexapoda</taxon>
        <taxon>Insecta</taxon>
        <taxon>Pterygota</taxon>
        <taxon>Neoptera</taxon>
        <taxon>Endopterygota</taxon>
        <taxon>Lepidoptera</taxon>
        <taxon>Glossata</taxon>
        <taxon>Ditrysia</taxon>
        <taxon>Pyraloidea</taxon>
        <taxon>Crambidae</taxon>
        <taxon>Pyraustinae</taxon>
        <taxon>Loxostege</taxon>
    </lineage>
</organism>
<proteinExistence type="predicted"/>
<evidence type="ECO:0000256" key="1">
    <source>
        <dbReference type="SAM" id="MobiDB-lite"/>
    </source>
</evidence>
<feature type="region of interest" description="Disordered" evidence="1">
    <location>
        <begin position="294"/>
        <end position="354"/>
    </location>
</feature>
<protein>
    <submittedName>
        <fullName evidence="3">Uncharacterized protein</fullName>
    </submittedName>
</protein>
<feature type="compositionally biased region" description="Polar residues" evidence="1">
    <location>
        <begin position="334"/>
        <end position="353"/>
    </location>
</feature>
<evidence type="ECO:0000256" key="2">
    <source>
        <dbReference type="SAM" id="SignalP"/>
    </source>
</evidence>
<feature type="compositionally biased region" description="Acidic residues" evidence="1">
    <location>
        <begin position="743"/>
        <end position="753"/>
    </location>
</feature>
<feature type="compositionally biased region" description="Basic and acidic residues" evidence="1">
    <location>
        <begin position="536"/>
        <end position="547"/>
    </location>
</feature>
<evidence type="ECO:0000313" key="4">
    <source>
        <dbReference type="Proteomes" id="UP001549920"/>
    </source>
</evidence>
<sequence length="849" mass="98806">MYKNHIYVFFIAVLIAAHSTDGKKSRRNRRPTNEEDTTPQPSVVSYSTFGFNDVGSYNGFVPTSPDYASYLSDNQESTTRLYAPAFPSAGDSDSGFNNNFGSPLEGAPFGNSDDSEPQSSMVHYAQSSVNFFNTPSFDEHNGPNKNFNEPNRQSEDDPTGLVYGTKLSSKNKKNMNLFNHTEFNVYSSGPLANANDLASRFVMPGIQSTHEEKNPYGESGTHDQNIHSYAPNYPSSDVEEFVKPAPSNPHNALKFPRVVDFTKFKDYYPTEIDNKYQVASYSAILNTQNENNNMFSNNNEDQSNKYIQPTPTLKDTTSFKTQFRDEDSEKESTKQSSYQNQDYRPNFISSAPMKQNYKGPNYNLDYKDNFKNKWNQANYSNNEEQATKMSMKGYEYSTDYSNTSFKYDFEPDKKPFNNNFDELTPASSNIVDLTSYNFPVNDFSNFKKIPESKYPFDDDFGTHLGKENKYKNDEFINQFKNLYTTTPESQWGNAYKANEYAYKYRTKKPQFEENVSSDVVHIPKRPSNYHKFNYGKNHESKPSEYPKQRPYKSNKFEKPKDWNKEVFNTRFKSEEDLLGLRNHDTSHPSYIPSHRPSNNDLDDESDYKKLVEKWRQSYLKSKYKDAYRDYESYASEAKPLHVPIPKPYPIEVPHPVIVPVPQPYPVRVPIPKPVAVPVIRELTVPIEKPVPYPVIKKVPYPVEKHVPVPVEKEVQVPVVKPYPVHIPHVRPVFHHSRPPREDFDSEVEAEEDDYLPRPESSKRIPYKKRPRTYSTRNRQRRPTRTSYHDRNTRERRRWPTGSRPADTRSRRPSSEYRPSPPYKYHEYESDSYDNEPDYYYLHCKRTGIC</sequence>
<feature type="compositionally biased region" description="Polar residues" evidence="1">
    <location>
        <begin position="305"/>
        <end position="321"/>
    </location>
</feature>
<gene>
    <name evidence="3" type="ORF">ABMA27_015286</name>
</gene>
<keyword evidence="4" id="KW-1185">Reference proteome</keyword>
<feature type="compositionally biased region" description="Basic and acidic residues" evidence="1">
    <location>
        <begin position="805"/>
        <end position="814"/>
    </location>
</feature>
<dbReference type="EMBL" id="JBEUOH010000007">
    <property type="protein sequence ID" value="KAL0892070.1"/>
    <property type="molecule type" value="Genomic_DNA"/>
</dbReference>
<feature type="compositionally biased region" description="Basic and acidic residues" evidence="1">
    <location>
        <begin position="322"/>
        <end position="333"/>
    </location>
</feature>
<evidence type="ECO:0000313" key="3">
    <source>
        <dbReference type="EMBL" id="KAL0892070.1"/>
    </source>
</evidence>
<feature type="region of interest" description="Disordered" evidence="1">
    <location>
        <begin position="583"/>
        <end position="602"/>
    </location>
</feature>
<dbReference type="PANTHER" id="PTHR47771:SF13">
    <property type="entry name" value="HDC01644"/>
    <property type="match status" value="1"/>
</dbReference>
<feature type="region of interest" description="Disordered" evidence="1">
    <location>
        <begin position="527"/>
        <end position="555"/>
    </location>
</feature>
<feature type="region of interest" description="Disordered" evidence="1">
    <location>
        <begin position="730"/>
        <end position="836"/>
    </location>
</feature>
<feature type="region of interest" description="Disordered" evidence="1">
    <location>
        <begin position="132"/>
        <end position="159"/>
    </location>
</feature>
<accession>A0ABR3I728</accession>
<feature type="compositionally biased region" description="Basic residues" evidence="1">
    <location>
        <begin position="764"/>
        <end position="783"/>
    </location>
</feature>
<feature type="chain" id="PRO_5045713232" evidence="2">
    <location>
        <begin position="23"/>
        <end position="849"/>
    </location>
</feature>
<keyword evidence="2" id="KW-0732">Signal</keyword>
<comment type="caution">
    <text evidence="3">The sequence shown here is derived from an EMBL/GenBank/DDBJ whole genome shotgun (WGS) entry which is preliminary data.</text>
</comment>
<reference evidence="3 4" key="1">
    <citation type="submission" date="2024-06" db="EMBL/GenBank/DDBJ databases">
        <title>A chromosome-level genome assembly of beet webworm, Loxostege sticticalis.</title>
        <authorList>
            <person name="Zhang Y."/>
        </authorList>
    </citation>
    <scope>NUCLEOTIDE SEQUENCE [LARGE SCALE GENOMIC DNA]</scope>
    <source>
        <strain evidence="3">AQ026</strain>
        <tissue evidence="3">Whole body</tissue>
    </source>
</reference>